<feature type="region of interest" description="Disordered" evidence="1">
    <location>
        <begin position="122"/>
        <end position="177"/>
    </location>
</feature>
<evidence type="ECO:0000256" key="3">
    <source>
        <dbReference type="SAM" id="SignalP"/>
    </source>
</evidence>
<feature type="signal peptide" evidence="3">
    <location>
        <begin position="1"/>
        <end position="22"/>
    </location>
</feature>
<dbReference type="RefSeq" id="WP_201846874.1">
    <property type="nucleotide sequence ID" value="NZ_JABBYC010000014.1"/>
</dbReference>
<keyword evidence="2" id="KW-0472">Membrane</keyword>
<evidence type="ECO:0000256" key="1">
    <source>
        <dbReference type="SAM" id="MobiDB-lite"/>
    </source>
</evidence>
<keyword evidence="5" id="KW-1185">Reference proteome</keyword>
<dbReference type="EMBL" id="JABBYC010000014">
    <property type="protein sequence ID" value="MBL0886676.1"/>
    <property type="molecule type" value="Genomic_DNA"/>
</dbReference>
<accession>A0ABS1LKC9</accession>
<sequence>MQRFTRLGAALALGLGLAVAPAATPPAVAHGGAIDVELGTDGAGGVSATLVWARDGHPVEESAVVVVRARSADGAEAGPVTLVSAPEGVGWYRSDPALLDEGHWTVTARVRKPVAATVKTELDVAAPPSPAPSGPDSAVPGPGTDAEDATTRDGAGGSSVEAEVSDPDTAPTSAGPPVRTGWVVGALVAAVVVAAVVVLRRRRP</sequence>
<keyword evidence="2" id="KW-0812">Transmembrane</keyword>
<keyword evidence="3" id="KW-0732">Signal</keyword>
<evidence type="ECO:0000313" key="5">
    <source>
        <dbReference type="Proteomes" id="UP000675409"/>
    </source>
</evidence>
<protein>
    <recommendedName>
        <fullName evidence="6">CopC domain-containing protein</fullName>
    </recommendedName>
</protein>
<feature type="chain" id="PRO_5046345570" description="CopC domain-containing protein" evidence="3">
    <location>
        <begin position="23"/>
        <end position="204"/>
    </location>
</feature>
<feature type="compositionally biased region" description="Low complexity" evidence="1">
    <location>
        <begin position="134"/>
        <end position="143"/>
    </location>
</feature>
<name>A0ABS1LKC9_9MICO</name>
<dbReference type="Proteomes" id="UP000675409">
    <property type="component" value="Unassembled WGS sequence"/>
</dbReference>
<evidence type="ECO:0000256" key="2">
    <source>
        <dbReference type="SAM" id="Phobius"/>
    </source>
</evidence>
<organism evidence="4 5">
    <name type="scientific">Myceligenerans indicum</name>
    <dbReference type="NCBI Taxonomy" id="2593663"/>
    <lineage>
        <taxon>Bacteria</taxon>
        <taxon>Bacillati</taxon>
        <taxon>Actinomycetota</taxon>
        <taxon>Actinomycetes</taxon>
        <taxon>Micrococcales</taxon>
        <taxon>Promicromonosporaceae</taxon>
        <taxon>Myceligenerans</taxon>
    </lineage>
</organism>
<comment type="caution">
    <text evidence="4">The sequence shown here is derived from an EMBL/GenBank/DDBJ whole genome shotgun (WGS) entry which is preliminary data.</text>
</comment>
<feature type="transmembrane region" description="Helical" evidence="2">
    <location>
        <begin position="181"/>
        <end position="199"/>
    </location>
</feature>
<reference evidence="4 5" key="1">
    <citation type="journal article" date="2021" name="Arch. Microbiol.">
        <title>Myceligenerans indicum sp. nov., an actinobacterium isolated from mangrove sediment of Sundarbans, India.</title>
        <authorList>
            <person name="Asha K."/>
            <person name="Bhadury P."/>
        </authorList>
    </citation>
    <scope>NUCLEOTIDE SEQUENCE [LARGE SCALE GENOMIC DNA]</scope>
    <source>
        <strain evidence="4 5">I2</strain>
    </source>
</reference>
<evidence type="ECO:0008006" key="6">
    <source>
        <dbReference type="Google" id="ProtNLM"/>
    </source>
</evidence>
<evidence type="ECO:0000313" key="4">
    <source>
        <dbReference type="EMBL" id="MBL0886676.1"/>
    </source>
</evidence>
<keyword evidence="2" id="KW-1133">Transmembrane helix</keyword>
<gene>
    <name evidence="4" type="ORF">HGK34_10400</name>
</gene>
<proteinExistence type="predicted"/>